<evidence type="ECO:0000313" key="6">
    <source>
        <dbReference type="Proteomes" id="UP000267400"/>
    </source>
</evidence>
<dbReference type="PANTHER" id="PTHR30041">
    <property type="entry name" value="ARSENATE REDUCTASE"/>
    <property type="match status" value="1"/>
</dbReference>
<comment type="similarity">
    <text evidence="1 3 4">Belongs to the ArsC family.</text>
</comment>
<dbReference type="CDD" id="cd03034">
    <property type="entry name" value="ArsC_ArsC"/>
    <property type="match status" value="1"/>
</dbReference>
<comment type="catalytic activity">
    <reaction evidence="4">
        <text>[glutaredoxin]-dithiol + arsenate + glutathione + H(+) = glutathionyl-S-S-[glutaredoxin] + arsenite + H2O</text>
        <dbReference type="Rhea" id="RHEA:22016"/>
        <dbReference type="Rhea" id="RHEA-COMP:10729"/>
        <dbReference type="Rhea" id="RHEA-COMP:17668"/>
        <dbReference type="ChEBI" id="CHEBI:15377"/>
        <dbReference type="ChEBI" id="CHEBI:15378"/>
        <dbReference type="ChEBI" id="CHEBI:29242"/>
        <dbReference type="ChEBI" id="CHEBI:29950"/>
        <dbReference type="ChEBI" id="CHEBI:48597"/>
        <dbReference type="ChEBI" id="CHEBI:57925"/>
        <dbReference type="ChEBI" id="CHEBI:146199"/>
        <dbReference type="EC" id="1.20.4.1"/>
    </reaction>
</comment>
<dbReference type="SUPFAM" id="SSF52833">
    <property type="entry name" value="Thioredoxin-like"/>
    <property type="match status" value="1"/>
</dbReference>
<name>A0A3S0HQR8_9GAMM</name>
<dbReference type="Gene3D" id="3.40.30.10">
    <property type="entry name" value="Glutaredoxin"/>
    <property type="match status" value="1"/>
</dbReference>
<dbReference type="NCBIfam" id="TIGR00014">
    <property type="entry name" value="arsC"/>
    <property type="match status" value="1"/>
</dbReference>
<dbReference type="RefSeq" id="WP_126482839.1">
    <property type="nucleotide sequence ID" value="NZ_RXNS01000006.1"/>
</dbReference>
<dbReference type="InterPro" id="IPR006660">
    <property type="entry name" value="Arsenate_reductase-like"/>
</dbReference>
<keyword evidence="6" id="KW-1185">Reference proteome</keyword>
<accession>A0A3S0HQR8</accession>
<dbReference type="EMBL" id="RXNS01000006">
    <property type="protein sequence ID" value="RTR05045.1"/>
    <property type="molecule type" value="Genomic_DNA"/>
</dbReference>
<dbReference type="Proteomes" id="UP000267400">
    <property type="component" value="Unassembled WGS sequence"/>
</dbReference>
<dbReference type="InterPro" id="IPR036249">
    <property type="entry name" value="Thioredoxin-like_sf"/>
</dbReference>
<comment type="caution">
    <text evidence="5">The sequence shown here is derived from an EMBL/GenBank/DDBJ whole genome shotgun (WGS) entry which is preliminary data.</text>
</comment>
<sequence length="113" mass="12625">MITLLHNPRCSKSRQALALLEERGVDVQVRRYLDAPLDEKELRALMARLDADGQALVRTNEAEWQALDADPMDPDQVVRAIVAHPRVLQRPIADDGTRAVIGRPPEDVLALLD</sequence>
<evidence type="ECO:0000256" key="1">
    <source>
        <dbReference type="ARBA" id="ARBA00007198"/>
    </source>
</evidence>
<organism evidence="5 6">
    <name type="scientific">Halomonas nitroreducens</name>
    <dbReference type="NCBI Taxonomy" id="447425"/>
    <lineage>
        <taxon>Bacteria</taxon>
        <taxon>Pseudomonadati</taxon>
        <taxon>Pseudomonadota</taxon>
        <taxon>Gammaproteobacteria</taxon>
        <taxon>Oceanospirillales</taxon>
        <taxon>Halomonadaceae</taxon>
        <taxon>Halomonas</taxon>
    </lineage>
</organism>
<dbReference type="AlphaFoldDB" id="A0A3S0HQR8"/>
<proteinExistence type="inferred from homology"/>
<keyword evidence="2 4" id="KW-0560">Oxidoreductase</keyword>
<protein>
    <recommendedName>
        <fullName evidence="4">Arsenate reductase</fullName>
        <ecNumber evidence="4">1.20.4.1</ecNumber>
    </recommendedName>
</protein>
<reference evidence="5 6" key="1">
    <citation type="submission" date="2018-12" db="EMBL/GenBank/DDBJ databases">
        <authorList>
            <person name="Yu L."/>
        </authorList>
    </citation>
    <scope>NUCLEOTIDE SEQUENCE [LARGE SCALE GENOMIC DNA]</scope>
    <source>
        <strain evidence="5 6">11S</strain>
    </source>
</reference>
<dbReference type="PROSITE" id="PS51353">
    <property type="entry name" value="ARSC"/>
    <property type="match status" value="1"/>
</dbReference>
<dbReference type="InterPro" id="IPR006659">
    <property type="entry name" value="Arsenate_reductase"/>
</dbReference>
<dbReference type="OrthoDB" id="9790554at2"/>
<dbReference type="PANTHER" id="PTHR30041:SF4">
    <property type="entry name" value="ARSENATE REDUCTASE"/>
    <property type="match status" value="1"/>
</dbReference>
<dbReference type="GO" id="GO:0008794">
    <property type="term" value="F:arsenate reductase (glutaredoxin) activity"/>
    <property type="evidence" value="ECO:0007669"/>
    <property type="project" value="UniProtKB-UniRule"/>
</dbReference>
<evidence type="ECO:0000256" key="3">
    <source>
        <dbReference type="PROSITE-ProRule" id="PRU01282"/>
    </source>
</evidence>
<gene>
    <name evidence="5" type="primary">arsC</name>
    <name evidence="5" type="ORF">EKG36_07965</name>
</gene>
<dbReference type="EC" id="1.20.4.1" evidence="4"/>
<evidence type="ECO:0000256" key="4">
    <source>
        <dbReference type="RuleBase" id="RU362029"/>
    </source>
</evidence>
<evidence type="ECO:0000313" key="5">
    <source>
        <dbReference type="EMBL" id="RTR05045.1"/>
    </source>
</evidence>
<dbReference type="Pfam" id="PF03960">
    <property type="entry name" value="ArsC"/>
    <property type="match status" value="1"/>
</dbReference>
<evidence type="ECO:0000256" key="2">
    <source>
        <dbReference type="ARBA" id="ARBA00023002"/>
    </source>
</evidence>